<accession>A0A4R3XYZ7</accession>
<sequence>MDILRVGLSLVCLTRLHTGVSRWHGKPNGGENDRYEYYCNNWAMPLISWVIAFKVEYSIDSVAEYVRHAFSK</sequence>
<gene>
    <name evidence="1" type="ORF">EDC63_112102</name>
</gene>
<reference evidence="1 2" key="1">
    <citation type="submission" date="2019-03" db="EMBL/GenBank/DDBJ databases">
        <title>Genomic Encyclopedia of Type Strains, Phase IV (KMG-IV): sequencing the most valuable type-strain genomes for metagenomic binning, comparative biology and taxonomic classification.</title>
        <authorList>
            <person name="Goeker M."/>
        </authorList>
    </citation>
    <scope>NUCLEOTIDE SEQUENCE [LARGE SCALE GENOMIC DNA]</scope>
    <source>
        <strain evidence="1 2">DSM 100309</strain>
    </source>
</reference>
<dbReference type="RefSeq" id="WP_124945512.1">
    <property type="nucleotide sequence ID" value="NZ_BHVT01000015.1"/>
</dbReference>
<proteinExistence type="predicted"/>
<name>A0A4R3XYZ7_9PROT</name>
<dbReference type="Proteomes" id="UP000295367">
    <property type="component" value="Unassembled WGS sequence"/>
</dbReference>
<evidence type="ECO:0000313" key="1">
    <source>
        <dbReference type="EMBL" id="TCV84337.1"/>
    </source>
</evidence>
<evidence type="ECO:0000313" key="2">
    <source>
        <dbReference type="Proteomes" id="UP000295367"/>
    </source>
</evidence>
<comment type="caution">
    <text evidence="1">The sequence shown here is derived from an EMBL/GenBank/DDBJ whole genome shotgun (WGS) entry which is preliminary data.</text>
</comment>
<protein>
    <submittedName>
        <fullName evidence="1">Uncharacterized protein</fullName>
    </submittedName>
</protein>
<dbReference type="EMBL" id="SMCO01000012">
    <property type="protein sequence ID" value="TCV84337.1"/>
    <property type="molecule type" value="Genomic_DNA"/>
</dbReference>
<dbReference type="AlphaFoldDB" id="A0A4R3XYZ7"/>
<keyword evidence="2" id="KW-1185">Reference proteome</keyword>
<organism evidence="1 2">
    <name type="scientific">Sulfurirhabdus autotrophica</name>
    <dbReference type="NCBI Taxonomy" id="1706046"/>
    <lineage>
        <taxon>Bacteria</taxon>
        <taxon>Pseudomonadati</taxon>
        <taxon>Pseudomonadota</taxon>
        <taxon>Betaproteobacteria</taxon>
        <taxon>Nitrosomonadales</taxon>
        <taxon>Sulfuricellaceae</taxon>
        <taxon>Sulfurirhabdus</taxon>
    </lineage>
</organism>